<feature type="transmembrane region" description="Helical" evidence="1">
    <location>
        <begin position="7"/>
        <end position="28"/>
    </location>
</feature>
<gene>
    <name evidence="2" type="ORF">TONV_032</name>
</gene>
<sequence>MEMDYKLIWGVLSVVVILILIIMLVIAYHKPQLRTTPPVVPPTIERPLNLVIIDNSAPIAENGLTSNITAANTESDEGLIHIYKTTTKYAQAGTLPSNVLELKNTGIVYSYVIVGKRYEIISKVLSTTESTADIVTLKDTISNIEFKILTITSTTPTANVTSIPSSITIPADSTSITIRSNLKKDREVITNVATTKIFFISFEES</sequence>
<keyword evidence="1" id="KW-0472">Membrane</keyword>
<dbReference type="RefSeq" id="YP_009116679.1">
    <property type="nucleotide sequence ID" value="NC_026242.1"/>
</dbReference>
<dbReference type="GeneID" id="22921746"/>
<evidence type="ECO:0000313" key="3">
    <source>
        <dbReference type="Proteomes" id="UP000201058"/>
    </source>
</evidence>
<keyword evidence="1" id="KW-0812">Transmembrane</keyword>
<name>A0A0B4VFR2_9VIRU</name>
<evidence type="ECO:0000313" key="2">
    <source>
        <dbReference type="EMBL" id="AJD20092.1"/>
    </source>
</evidence>
<accession>A0A0B4VFR2</accession>
<dbReference type="KEGG" id="vg:22921746"/>
<keyword evidence="1" id="KW-1133">Transmembrane helix</keyword>
<organism evidence="2 3">
    <name type="scientific">Tipula oleracea nudivirus</name>
    <dbReference type="NCBI Taxonomy" id="1546257"/>
    <lineage>
        <taxon>Viruses</taxon>
        <taxon>Viruses incertae sedis</taxon>
        <taxon>Naldaviricetes</taxon>
        <taxon>Lefavirales</taxon>
        <taxon>Nudiviridae</taxon>
        <taxon>Deltanudivirus</taxon>
        <taxon>Deltanudivirus tipoleraceae</taxon>
    </lineage>
</organism>
<protein>
    <submittedName>
        <fullName evidence="2">Uncharacterized protein</fullName>
    </submittedName>
</protein>
<reference evidence="2 3" key="1">
    <citation type="journal article" date="2015" name="J. Virol.">
        <title>The genome of the nucleopolyhedrosis-causing virus from Tipula oleracea sheds new light on the Nudiviridae family.</title>
        <authorList>
            <person name="Bezier A."/>
            <person name="Theze J."/>
            <person name="Gavory F."/>
            <person name="Gaillard J."/>
            <person name="Poulain J."/>
            <person name="Drezen J.M."/>
            <person name="Herniou E.A."/>
        </authorList>
    </citation>
    <scope>NUCLEOTIDE SEQUENCE [LARGE SCALE GENOMIC DNA]</scope>
    <source>
        <strain evidence="2">35</strain>
    </source>
</reference>
<keyword evidence="3" id="KW-1185">Reference proteome</keyword>
<proteinExistence type="predicted"/>
<evidence type="ECO:0000256" key="1">
    <source>
        <dbReference type="SAM" id="Phobius"/>
    </source>
</evidence>
<dbReference type="EMBL" id="KM610234">
    <property type="protein sequence ID" value="AJD20092.1"/>
    <property type="molecule type" value="Genomic_DNA"/>
</dbReference>
<dbReference type="Proteomes" id="UP000201058">
    <property type="component" value="Segment"/>
</dbReference>